<accession>X6NSK1</accession>
<proteinExistence type="predicted"/>
<gene>
    <name evidence="2" type="ORF">RFI_08830</name>
</gene>
<name>X6NSK1_RETFI</name>
<keyword evidence="2" id="KW-0436">Ligase</keyword>
<evidence type="ECO:0000256" key="1">
    <source>
        <dbReference type="SAM" id="MobiDB-lite"/>
    </source>
</evidence>
<sequence>MALFGENFASHLEKHRRKQLEEFDSLASEPSLCRRNERVVYITPPQKMEKKAETKKAKQNEAEDEEIEEEEEAEVEEEEDEEQGQEEEEKGESEDLENEGEQILVDSRSQTIFRTSKTRGNRKIEDKENPFHKKKYGDIREELKNQRIENVRVKSNPELTRQKKLKQLKEEDKNPFLTQKKMRELYLIDRTKDNQGQLRYDSDVHKIARNNIRFLESITMRGQMYENAEDKARFKDKNNNYKIEKRINRRNVLFSKTKFKQRLRYNSGVSRGYKHPKPYAEFRRQMQNKEATFKRKKDVYLKRELRVLEKQEVKSLAKKIWSA</sequence>
<organism evidence="2 3">
    <name type="scientific">Reticulomyxa filosa</name>
    <dbReference type="NCBI Taxonomy" id="46433"/>
    <lineage>
        <taxon>Eukaryota</taxon>
        <taxon>Sar</taxon>
        <taxon>Rhizaria</taxon>
        <taxon>Retaria</taxon>
        <taxon>Foraminifera</taxon>
        <taxon>Monothalamids</taxon>
        <taxon>Reticulomyxidae</taxon>
        <taxon>Reticulomyxa</taxon>
    </lineage>
</organism>
<keyword evidence="3" id="KW-1185">Reference proteome</keyword>
<evidence type="ECO:0000313" key="2">
    <source>
        <dbReference type="EMBL" id="ETO28302.1"/>
    </source>
</evidence>
<feature type="region of interest" description="Disordered" evidence="1">
    <location>
        <begin position="1"/>
        <end position="122"/>
    </location>
</feature>
<comment type="caution">
    <text evidence="2">The sequence shown here is derived from an EMBL/GenBank/DDBJ whole genome shotgun (WGS) entry which is preliminary data.</text>
</comment>
<feature type="compositionally biased region" description="Acidic residues" evidence="1">
    <location>
        <begin position="62"/>
        <end position="100"/>
    </location>
</feature>
<dbReference type="GO" id="GO:0016874">
    <property type="term" value="F:ligase activity"/>
    <property type="evidence" value="ECO:0007669"/>
    <property type="project" value="UniProtKB-KW"/>
</dbReference>
<dbReference type="AlphaFoldDB" id="X6NSK1"/>
<feature type="compositionally biased region" description="Basic and acidic residues" evidence="1">
    <location>
        <begin position="47"/>
        <end position="61"/>
    </location>
</feature>
<dbReference type="Proteomes" id="UP000023152">
    <property type="component" value="Unassembled WGS sequence"/>
</dbReference>
<dbReference type="EMBL" id="ASPP01006739">
    <property type="protein sequence ID" value="ETO28302.1"/>
    <property type="molecule type" value="Genomic_DNA"/>
</dbReference>
<reference evidence="2 3" key="1">
    <citation type="journal article" date="2013" name="Curr. Biol.">
        <title>The Genome of the Foraminiferan Reticulomyxa filosa.</title>
        <authorList>
            <person name="Glockner G."/>
            <person name="Hulsmann N."/>
            <person name="Schleicher M."/>
            <person name="Noegel A.A."/>
            <person name="Eichinger L."/>
            <person name="Gallinger C."/>
            <person name="Pawlowski J."/>
            <person name="Sierra R."/>
            <person name="Euteneuer U."/>
            <person name="Pillet L."/>
            <person name="Moustafa A."/>
            <person name="Platzer M."/>
            <person name="Groth M."/>
            <person name="Szafranski K."/>
            <person name="Schliwa M."/>
        </authorList>
    </citation>
    <scope>NUCLEOTIDE SEQUENCE [LARGE SCALE GENOMIC DNA]</scope>
</reference>
<evidence type="ECO:0000313" key="3">
    <source>
        <dbReference type="Proteomes" id="UP000023152"/>
    </source>
</evidence>
<protein>
    <submittedName>
        <fullName evidence="2">DNA ligase I</fullName>
    </submittedName>
</protein>